<dbReference type="EMBL" id="PGCI01000551">
    <property type="protein sequence ID" value="PLW25287.1"/>
    <property type="molecule type" value="Genomic_DNA"/>
</dbReference>
<comment type="caution">
    <text evidence="2">The sequence shown here is derived from an EMBL/GenBank/DDBJ whole genome shotgun (WGS) entry which is preliminary data.</text>
</comment>
<reference evidence="2 3" key="1">
    <citation type="submission" date="2017-11" db="EMBL/GenBank/DDBJ databases">
        <title>De novo assembly and phasing of dikaryotic genomes from two isolates of Puccinia coronata f. sp. avenae, the causal agent of oat crown rust.</title>
        <authorList>
            <person name="Miller M.E."/>
            <person name="Zhang Y."/>
            <person name="Omidvar V."/>
            <person name="Sperschneider J."/>
            <person name="Schwessinger B."/>
            <person name="Raley C."/>
            <person name="Palmer J.M."/>
            <person name="Garnica D."/>
            <person name="Upadhyaya N."/>
            <person name="Rathjen J."/>
            <person name="Taylor J.M."/>
            <person name="Park R.F."/>
            <person name="Dodds P.N."/>
            <person name="Hirsch C.D."/>
            <person name="Kianian S.F."/>
            <person name="Figueroa M."/>
        </authorList>
    </citation>
    <scope>NUCLEOTIDE SEQUENCE [LARGE SCALE GENOMIC DNA]</scope>
    <source>
        <strain evidence="2">12SD80</strain>
    </source>
</reference>
<dbReference type="Proteomes" id="UP000235392">
    <property type="component" value="Unassembled WGS sequence"/>
</dbReference>
<feature type="compositionally biased region" description="Polar residues" evidence="1">
    <location>
        <begin position="516"/>
        <end position="525"/>
    </location>
</feature>
<feature type="compositionally biased region" description="Pro residues" evidence="1">
    <location>
        <begin position="498"/>
        <end position="511"/>
    </location>
</feature>
<feature type="compositionally biased region" description="Polar residues" evidence="1">
    <location>
        <begin position="274"/>
        <end position="292"/>
    </location>
</feature>
<name>A0A2N5TIG4_9BASI</name>
<accession>A0A2N5TIG4</accession>
<feature type="region of interest" description="Disordered" evidence="1">
    <location>
        <begin position="320"/>
        <end position="340"/>
    </location>
</feature>
<evidence type="ECO:0000313" key="2">
    <source>
        <dbReference type="EMBL" id="PLW25287.1"/>
    </source>
</evidence>
<proteinExistence type="predicted"/>
<protein>
    <submittedName>
        <fullName evidence="2">Uncharacterized protein</fullName>
    </submittedName>
</protein>
<sequence>MVCLHLQRCSGGVFTPPEVLWRCVYTSRGALEVCLHLQRCSGGVFTPPEVLWRCVYTSRGALEVCLHLQRCSGGVFTPPEVLWRCVYTSRGALEVCLHLQRCSGGVFTPPEVLWRCVYTSRGALEVCLHLQRCSGGVFTPPEVLWRCVYTSRGALEVCLHLQRCSGGVFTPPEVLWRCVYTSRGALEVCLHLQRCSGGVFTPPEVLWRCVYTSRGALEDLSFEQRRAAERAAARDAGRIRQQQQLADLASRSSAPELPLLSAFHSYHELPNANGPASSIRQSSANNGLSAPSSAIDHPSVLGNQPAAGYTLSPAALEKIRRSREQQQGSQTQPAIGVPPVVTRPLATPSAQMPLNNYVAPKSHRVMLRSLDKMDRSTHNQVALQDLERSMATVIPAQEEFMTISSILQGQWFLFINAQRRGNMRLMRTALLQAVSTQQALASMYGTHCMMQVLDGWIAQLEQSTHLQTRRRQTQVRPAQAQLHQQAPVQQQQPSQEPMTPPPSPTATPPATGPLQGSQIQHPTAQEQHHVQLQPPLQSNHHHYAQHPRQNGSQFNPPYPRNRRLRYRGGRSNPNSRTAPLDQLPPNPQ</sequence>
<gene>
    <name evidence="2" type="ORF">PCASD_23148</name>
</gene>
<feature type="region of interest" description="Disordered" evidence="1">
    <location>
        <begin position="468"/>
        <end position="588"/>
    </location>
</feature>
<evidence type="ECO:0000256" key="1">
    <source>
        <dbReference type="SAM" id="MobiDB-lite"/>
    </source>
</evidence>
<feature type="region of interest" description="Disordered" evidence="1">
    <location>
        <begin position="272"/>
        <end position="307"/>
    </location>
</feature>
<organism evidence="2 3">
    <name type="scientific">Puccinia coronata f. sp. avenae</name>
    <dbReference type="NCBI Taxonomy" id="200324"/>
    <lineage>
        <taxon>Eukaryota</taxon>
        <taxon>Fungi</taxon>
        <taxon>Dikarya</taxon>
        <taxon>Basidiomycota</taxon>
        <taxon>Pucciniomycotina</taxon>
        <taxon>Pucciniomycetes</taxon>
        <taxon>Pucciniales</taxon>
        <taxon>Pucciniaceae</taxon>
        <taxon>Puccinia</taxon>
    </lineage>
</organism>
<dbReference type="AlphaFoldDB" id="A0A2N5TIG4"/>
<feature type="compositionally biased region" description="Low complexity" evidence="1">
    <location>
        <begin position="477"/>
        <end position="497"/>
    </location>
</feature>
<evidence type="ECO:0000313" key="3">
    <source>
        <dbReference type="Proteomes" id="UP000235392"/>
    </source>
</evidence>